<sequence length="13" mass="1626">MHELPILWCLWKG</sequence>
<organism evidence="1">
    <name type="scientific">Rhizophora mucronata</name>
    <name type="common">Asiatic mangrove</name>
    <dbReference type="NCBI Taxonomy" id="61149"/>
    <lineage>
        <taxon>Eukaryota</taxon>
        <taxon>Viridiplantae</taxon>
        <taxon>Streptophyta</taxon>
        <taxon>Embryophyta</taxon>
        <taxon>Tracheophyta</taxon>
        <taxon>Spermatophyta</taxon>
        <taxon>Magnoliopsida</taxon>
        <taxon>eudicotyledons</taxon>
        <taxon>Gunneridae</taxon>
        <taxon>Pentapetalae</taxon>
        <taxon>rosids</taxon>
        <taxon>fabids</taxon>
        <taxon>Malpighiales</taxon>
        <taxon>Rhizophoraceae</taxon>
        <taxon>Rhizophora</taxon>
    </lineage>
</organism>
<dbReference type="EMBL" id="GGEC01085028">
    <property type="protein sequence ID" value="MBX65512.1"/>
    <property type="molecule type" value="Transcribed_RNA"/>
</dbReference>
<reference evidence="1" key="1">
    <citation type="submission" date="2018-02" db="EMBL/GenBank/DDBJ databases">
        <title>Rhizophora mucronata_Transcriptome.</title>
        <authorList>
            <person name="Meera S.P."/>
            <person name="Sreeshan A."/>
            <person name="Augustine A."/>
        </authorList>
    </citation>
    <scope>NUCLEOTIDE SEQUENCE</scope>
    <source>
        <tissue evidence="1">Leaf</tissue>
    </source>
</reference>
<accession>A0A2P2QES6</accession>
<proteinExistence type="predicted"/>
<protein>
    <submittedName>
        <fullName evidence="1">Uncharacterized protein</fullName>
    </submittedName>
</protein>
<evidence type="ECO:0000313" key="1">
    <source>
        <dbReference type="EMBL" id="MBX65512.1"/>
    </source>
</evidence>
<name>A0A2P2QES6_RHIMU</name>